<reference evidence="1 2" key="1">
    <citation type="journal article" date="2021" name="Elife">
        <title>Chloroplast acquisition without the gene transfer in kleptoplastic sea slugs, Plakobranchus ocellatus.</title>
        <authorList>
            <person name="Maeda T."/>
            <person name="Takahashi S."/>
            <person name="Yoshida T."/>
            <person name="Shimamura S."/>
            <person name="Takaki Y."/>
            <person name="Nagai Y."/>
            <person name="Toyoda A."/>
            <person name="Suzuki Y."/>
            <person name="Arimoto A."/>
            <person name="Ishii H."/>
            <person name="Satoh N."/>
            <person name="Nishiyama T."/>
            <person name="Hasebe M."/>
            <person name="Maruyama T."/>
            <person name="Minagawa J."/>
            <person name="Obokata J."/>
            <person name="Shigenobu S."/>
        </authorList>
    </citation>
    <scope>NUCLEOTIDE SEQUENCE [LARGE SCALE GENOMIC DNA]</scope>
</reference>
<organism evidence="1 2">
    <name type="scientific">Plakobranchus ocellatus</name>
    <dbReference type="NCBI Taxonomy" id="259542"/>
    <lineage>
        <taxon>Eukaryota</taxon>
        <taxon>Metazoa</taxon>
        <taxon>Spiralia</taxon>
        <taxon>Lophotrochozoa</taxon>
        <taxon>Mollusca</taxon>
        <taxon>Gastropoda</taxon>
        <taxon>Heterobranchia</taxon>
        <taxon>Euthyneura</taxon>
        <taxon>Panpulmonata</taxon>
        <taxon>Sacoglossa</taxon>
        <taxon>Placobranchoidea</taxon>
        <taxon>Plakobranchidae</taxon>
        <taxon>Plakobranchus</taxon>
    </lineage>
</organism>
<dbReference type="Proteomes" id="UP000735302">
    <property type="component" value="Unassembled WGS sequence"/>
</dbReference>
<dbReference type="EMBL" id="BLXT01004371">
    <property type="protein sequence ID" value="GFO12095.1"/>
    <property type="molecule type" value="Genomic_DNA"/>
</dbReference>
<evidence type="ECO:0000313" key="2">
    <source>
        <dbReference type="Proteomes" id="UP000735302"/>
    </source>
</evidence>
<keyword evidence="2" id="KW-1185">Reference proteome</keyword>
<evidence type="ECO:0000313" key="1">
    <source>
        <dbReference type="EMBL" id="GFO12095.1"/>
    </source>
</evidence>
<gene>
    <name evidence="1" type="ORF">PoB_003860000</name>
</gene>
<proteinExistence type="predicted"/>
<accession>A0AAV4AXV0</accession>
<sequence>MGSSQERVHYIITDILRENSLTTILIQRDARRTFQTHDTTGHLTESPPSITVVLRHSHLDSRGGQRVTCTSRLITLPELAVNSHGQLCEDLSLSNGKGPNSMRYSRHEIAVSRVESWL</sequence>
<comment type="caution">
    <text evidence="1">The sequence shown here is derived from an EMBL/GenBank/DDBJ whole genome shotgun (WGS) entry which is preliminary data.</text>
</comment>
<dbReference type="AlphaFoldDB" id="A0AAV4AXV0"/>
<name>A0AAV4AXV0_9GAST</name>
<protein>
    <submittedName>
        <fullName evidence="1">Uncharacterized protein</fullName>
    </submittedName>
</protein>